<evidence type="ECO:0000256" key="5">
    <source>
        <dbReference type="SAM" id="Phobius"/>
    </source>
</evidence>
<dbReference type="Gene3D" id="1.10.287.950">
    <property type="entry name" value="Methyl-accepting chemotaxis protein"/>
    <property type="match status" value="1"/>
</dbReference>
<protein>
    <submittedName>
        <fullName evidence="8">Chemotaxis sensory transducer</fullName>
    </submittedName>
</protein>
<dbReference type="InterPro" id="IPR004089">
    <property type="entry name" value="MCPsignal_dom"/>
</dbReference>
<dbReference type="KEGG" id="gba:J421_4049"/>
<keyword evidence="5" id="KW-0472">Membrane</keyword>
<dbReference type="PROSITE" id="PS50111">
    <property type="entry name" value="CHEMOTAXIS_TRANSDUC_2"/>
    <property type="match status" value="1"/>
</dbReference>
<sequence length="501" mass="51037">MRLQLPIARVGLRARLSLGIGAVVAVVATHAVVVYVVVRLAPALLVPALLGGMAAVVGCGIALARAAVRRVVDPLASLADHARRLAYGDLGDPERDPERELPTFDGGDEIAALADALRDVVAYQREVAAAAERLARGDLSGGLEPRSPDDVVALRMNAVRDDVREVIDTTRAIAAAARAGRLAERAESWRAAGAYRMLLEELNATVDAVVAPVHRAVSTSAEDLDRLRGEVAAIARRLSDTSSRIGGESDALARHAVEQSTSLDGIATSLAALAAATARHSATAAEVRGLVEGACAVADDGAAGMARLTSTIAEVATAATATRKALKTIDAIAFQTNLLALNAAVEAARAGDAGRGFAVVAEEVRALAGRSAAAARETAALVDTAAGHATAAVALNGAVEARLAEIAEQVRRVGAVVAAGAGTGEAQAMRVRQVGAALEALRAGTSRCVAHADASAGAAAALDAESRALAALVTGSAPPPDPARKPTGFRKERRRSVWGDN</sequence>
<gene>
    <name evidence="8" type="ORF">J421_4049</name>
</gene>
<dbReference type="SUPFAM" id="SSF58104">
    <property type="entry name" value="Methyl-accepting chemotaxis protein (MCP) signaling domain"/>
    <property type="match status" value="1"/>
</dbReference>
<feature type="transmembrane region" description="Helical" evidence="5">
    <location>
        <begin position="12"/>
        <end position="38"/>
    </location>
</feature>
<comment type="similarity">
    <text evidence="2">Belongs to the methyl-accepting chemotaxis (MCP) protein family.</text>
</comment>
<dbReference type="GO" id="GO:0004888">
    <property type="term" value="F:transmembrane signaling receptor activity"/>
    <property type="evidence" value="ECO:0007669"/>
    <property type="project" value="InterPro"/>
</dbReference>
<dbReference type="Pfam" id="PF00015">
    <property type="entry name" value="MCPsignal"/>
    <property type="match status" value="1"/>
</dbReference>
<dbReference type="InParanoid" id="W0RLD4"/>
<dbReference type="SMART" id="SM00283">
    <property type="entry name" value="MA"/>
    <property type="match status" value="1"/>
</dbReference>
<dbReference type="InterPro" id="IPR051310">
    <property type="entry name" value="MCP_chemotaxis"/>
</dbReference>
<dbReference type="GO" id="GO:0016020">
    <property type="term" value="C:membrane"/>
    <property type="evidence" value="ECO:0007669"/>
    <property type="project" value="InterPro"/>
</dbReference>
<evidence type="ECO:0000256" key="4">
    <source>
        <dbReference type="SAM" id="MobiDB-lite"/>
    </source>
</evidence>
<dbReference type="PROSITE" id="PS50885">
    <property type="entry name" value="HAMP"/>
    <property type="match status" value="1"/>
</dbReference>
<evidence type="ECO:0000313" key="8">
    <source>
        <dbReference type="EMBL" id="AHG91586.1"/>
    </source>
</evidence>
<organism evidence="8 9">
    <name type="scientific">Gemmatirosa kalamazoonensis</name>
    <dbReference type="NCBI Taxonomy" id="861299"/>
    <lineage>
        <taxon>Bacteria</taxon>
        <taxon>Pseudomonadati</taxon>
        <taxon>Gemmatimonadota</taxon>
        <taxon>Gemmatimonadia</taxon>
        <taxon>Gemmatimonadales</taxon>
        <taxon>Gemmatimonadaceae</taxon>
        <taxon>Gemmatirosa</taxon>
    </lineage>
</organism>
<evidence type="ECO:0000259" key="7">
    <source>
        <dbReference type="PROSITE" id="PS50885"/>
    </source>
</evidence>
<keyword evidence="5" id="KW-1133">Transmembrane helix</keyword>
<dbReference type="PANTHER" id="PTHR43531">
    <property type="entry name" value="PROTEIN ICFG"/>
    <property type="match status" value="1"/>
</dbReference>
<name>W0RLD4_9BACT</name>
<dbReference type="AlphaFoldDB" id="W0RLD4"/>
<evidence type="ECO:0000256" key="2">
    <source>
        <dbReference type="ARBA" id="ARBA00029447"/>
    </source>
</evidence>
<keyword evidence="9" id="KW-1185">Reference proteome</keyword>
<dbReference type="PRINTS" id="PR00260">
    <property type="entry name" value="CHEMTRNSDUCR"/>
</dbReference>
<keyword evidence="1" id="KW-0145">Chemotaxis</keyword>
<evidence type="ECO:0000256" key="3">
    <source>
        <dbReference type="PROSITE-ProRule" id="PRU00284"/>
    </source>
</evidence>
<keyword evidence="3" id="KW-0807">Transducer</keyword>
<dbReference type="Gene3D" id="1.20.120.1530">
    <property type="match status" value="1"/>
</dbReference>
<proteinExistence type="inferred from homology"/>
<dbReference type="RefSeq" id="WP_025413032.1">
    <property type="nucleotide sequence ID" value="NZ_CP007128.1"/>
</dbReference>
<keyword evidence="5" id="KW-0812">Transmembrane</keyword>
<dbReference type="Pfam" id="PF00672">
    <property type="entry name" value="HAMP"/>
    <property type="match status" value="1"/>
</dbReference>
<dbReference type="InterPro" id="IPR003660">
    <property type="entry name" value="HAMP_dom"/>
</dbReference>
<feature type="domain" description="Methyl-accepting transducer" evidence="6">
    <location>
        <begin position="234"/>
        <end position="463"/>
    </location>
</feature>
<feature type="domain" description="HAMP" evidence="7">
    <location>
        <begin position="69"/>
        <end position="129"/>
    </location>
</feature>
<dbReference type="PANTHER" id="PTHR43531:SF11">
    <property type="entry name" value="METHYL-ACCEPTING CHEMOTAXIS PROTEIN 3"/>
    <property type="match status" value="1"/>
</dbReference>
<evidence type="ECO:0000256" key="1">
    <source>
        <dbReference type="ARBA" id="ARBA00022500"/>
    </source>
</evidence>
<evidence type="ECO:0000259" key="6">
    <source>
        <dbReference type="PROSITE" id="PS50111"/>
    </source>
</evidence>
<dbReference type="HOGENOM" id="CLU_517552_0_0_0"/>
<feature type="transmembrane region" description="Helical" evidence="5">
    <location>
        <begin position="44"/>
        <end position="64"/>
    </location>
</feature>
<accession>W0RLD4</accession>
<dbReference type="EMBL" id="CP007128">
    <property type="protein sequence ID" value="AHG91586.1"/>
    <property type="molecule type" value="Genomic_DNA"/>
</dbReference>
<dbReference type="InterPro" id="IPR004090">
    <property type="entry name" value="Chemotax_Me-accpt_rcpt"/>
</dbReference>
<dbReference type="Proteomes" id="UP000019151">
    <property type="component" value="Chromosome"/>
</dbReference>
<dbReference type="SMART" id="SM00304">
    <property type="entry name" value="HAMP"/>
    <property type="match status" value="2"/>
</dbReference>
<dbReference type="GO" id="GO:0006935">
    <property type="term" value="P:chemotaxis"/>
    <property type="evidence" value="ECO:0007669"/>
    <property type="project" value="UniProtKB-KW"/>
</dbReference>
<reference evidence="8 9" key="1">
    <citation type="journal article" date="2014" name="Genome Announc.">
        <title>Genome Sequence and Methylome of Soil Bacterium Gemmatirosa kalamazoonensis KBS708T, a Member of the Rarely Cultivated Gemmatimonadetes Phylum.</title>
        <authorList>
            <person name="Debruyn J.M."/>
            <person name="Radosevich M."/>
            <person name="Wommack K.E."/>
            <person name="Polson S.W."/>
            <person name="Hauser L.J."/>
            <person name="Fawaz M.N."/>
            <person name="Korlach J."/>
            <person name="Tsai Y.C."/>
        </authorList>
    </citation>
    <scope>NUCLEOTIDE SEQUENCE [LARGE SCALE GENOMIC DNA]</scope>
    <source>
        <strain evidence="8 9">KBS708</strain>
    </source>
</reference>
<dbReference type="STRING" id="861299.J421_4049"/>
<feature type="region of interest" description="Disordered" evidence="4">
    <location>
        <begin position="472"/>
        <end position="501"/>
    </location>
</feature>
<feature type="compositionally biased region" description="Basic residues" evidence="4">
    <location>
        <begin position="487"/>
        <end position="501"/>
    </location>
</feature>
<evidence type="ECO:0000313" key="9">
    <source>
        <dbReference type="Proteomes" id="UP000019151"/>
    </source>
</evidence>
<dbReference type="GO" id="GO:0007165">
    <property type="term" value="P:signal transduction"/>
    <property type="evidence" value="ECO:0007669"/>
    <property type="project" value="UniProtKB-KW"/>
</dbReference>
<dbReference type="Gene3D" id="6.10.340.10">
    <property type="match status" value="1"/>
</dbReference>
<dbReference type="eggNOG" id="COG0840">
    <property type="taxonomic scope" value="Bacteria"/>
</dbReference>